<dbReference type="AlphaFoldDB" id="A0A851P4C9"/>
<evidence type="ECO:0000313" key="3">
    <source>
        <dbReference type="Proteomes" id="UP000613066"/>
    </source>
</evidence>
<dbReference type="Proteomes" id="UP000613066">
    <property type="component" value="Unassembled WGS sequence"/>
</dbReference>
<feature type="domain" description="EF-hand" evidence="1">
    <location>
        <begin position="136"/>
        <end position="153"/>
    </location>
</feature>
<dbReference type="CDD" id="cd00051">
    <property type="entry name" value="EFh"/>
    <property type="match status" value="1"/>
</dbReference>
<accession>A0A851P4C9</accession>
<reference evidence="2" key="1">
    <citation type="submission" date="2019-09" db="EMBL/GenBank/DDBJ databases">
        <title>Bird 10,000 Genomes (B10K) Project - Family phase.</title>
        <authorList>
            <person name="Zhang G."/>
        </authorList>
    </citation>
    <scope>NUCLEOTIDE SEQUENCE</scope>
    <source>
        <strain evidence="2">B10K-DU-001-08</strain>
        <tissue evidence="2">Muscle</tissue>
    </source>
</reference>
<feature type="non-terminal residue" evidence="2">
    <location>
        <position position="153"/>
    </location>
</feature>
<dbReference type="InterPro" id="IPR002048">
    <property type="entry name" value="EF_hand_dom"/>
</dbReference>
<dbReference type="InterPro" id="IPR042798">
    <property type="entry name" value="EFCAB9"/>
</dbReference>
<dbReference type="EMBL" id="WBMW01004170">
    <property type="protein sequence ID" value="NXC46960.1"/>
    <property type="molecule type" value="Genomic_DNA"/>
</dbReference>
<evidence type="ECO:0000313" key="2">
    <source>
        <dbReference type="EMBL" id="NXC46960.1"/>
    </source>
</evidence>
<keyword evidence="3" id="KW-1185">Reference proteome</keyword>
<evidence type="ECO:0000259" key="1">
    <source>
        <dbReference type="PROSITE" id="PS50222"/>
    </source>
</evidence>
<dbReference type="OrthoDB" id="186625at2759"/>
<dbReference type="SUPFAM" id="SSF47473">
    <property type="entry name" value="EF-hand"/>
    <property type="match status" value="1"/>
</dbReference>
<dbReference type="PANTHER" id="PTHR47065:SF1">
    <property type="entry name" value="EF-HAND CALCIUM-BINDING DOMAIN-CONTAINING PROTEIN 9"/>
    <property type="match status" value="1"/>
</dbReference>
<dbReference type="PROSITE" id="PS50222">
    <property type="entry name" value="EF_HAND_2"/>
    <property type="match status" value="1"/>
</dbReference>
<comment type="caution">
    <text evidence="2">The sequence shown here is derived from an EMBL/GenBank/DDBJ whole genome shotgun (WGS) entry which is preliminary data.</text>
</comment>
<dbReference type="GO" id="GO:0030317">
    <property type="term" value="P:flagellated sperm motility"/>
    <property type="evidence" value="ECO:0007669"/>
    <property type="project" value="TreeGrafter"/>
</dbReference>
<sequence>MKLKPGCFLHYLCLDEQYCLLSVRNTVALAWYFQCLDFHGKKALNNLQFYCILRYLTDLDKSQIMLLFDLLDRNARGSIRFKDFYITACILLAHESHMERQFIHQHSSTAFQLLDVDGNGLITTQELQDTQFLFSFQKKELKKIFKEFDVSGD</sequence>
<gene>
    <name evidence="2" type="primary">Efcab9</name>
    <name evidence="2" type="ORF">PENPIL_R15182</name>
</gene>
<dbReference type="GO" id="GO:0061891">
    <property type="term" value="F:calcium ion sensor activity"/>
    <property type="evidence" value="ECO:0007669"/>
    <property type="project" value="TreeGrafter"/>
</dbReference>
<dbReference type="GO" id="GO:0005737">
    <property type="term" value="C:cytoplasm"/>
    <property type="evidence" value="ECO:0007669"/>
    <property type="project" value="TreeGrafter"/>
</dbReference>
<dbReference type="InterPro" id="IPR011992">
    <property type="entry name" value="EF-hand-dom_pair"/>
</dbReference>
<proteinExistence type="predicted"/>
<organism evidence="2 3">
    <name type="scientific">Penelope pileata</name>
    <dbReference type="NCBI Taxonomy" id="1118817"/>
    <lineage>
        <taxon>Eukaryota</taxon>
        <taxon>Metazoa</taxon>
        <taxon>Chordata</taxon>
        <taxon>Craniata</taxon>
        <taxon>Vertebrata</taxon>
        <taxon>Euteleostomi</taxon>
        <taxon>Archelosauria</taxon>
        <taxon>Archosauria</taxon>
        <taxon>Dinosauria</taxon>
        <taxon>Saurischia</taxon>
        <taxon>Theropoda</taxon>
        <taxon>Coelurosauria</taxon>
        <taxon>Aves</taxon>
        <taxon>Neognathae</taxon>
        <taxon>Galloanserae</taxon>
        <taxon>Galliformes</taxon>
        <taxon>Cracidae</taxon>
        <taxon>Penelope</taxon>
    </lineage>
</organism>
<dbReference type="Gene3D" id="1.10.238.10">
    <property type="entry name" value="EF-hand"/>
    <property type="match status" value="1"/>
</dbReference>
<dbReference type="GO" id="GO:0005509">
    <property type="term" value="F:calcium ion binding"/>
    <property type="evidence" value="ECO:0007669"/>
    <property type="project" value="InterPro"/>
</dbReference>
<protein>
    <submittedName>
        <fullName evidence="2">EFCB9 protein</fullName>
    </submittedName>
</protein>
<dbReference type="GO" id="GO:0097228">
    <property type="term" value="C:sperm principal piece"/>
    <property type="evidence" value="ECO:0007669"/>
    <property type="project" value="TreeGrafter"/>
</dbReference>
<name>A0A851P4C9_9GALL</name>
<feature type="non-terminal residue" evidence="2">
    <location>
        <position position="1"/>
    </location>
</feature>
<dbReference type="PANTHER" id="PTHR47065">
    <property type="entry name" value="EF-HAND CALCIUM-BINDING DOMAIN-CONTAINING PROTEIN 9"/>
    <property type="match status" value="1"/>
</dbReference>